<feature type="domain" description="LysM" evidence="3">
    <location>
        <begin position="2"/>
        <end position="45"/>
    </location>
</feature>
<dbReference type="InterPro" id="IPR036779">
    <property type="entry name" value="LysM_dom_sf"/>
</dbReference>
<dbReference type="PROSITE" id="PS51782">
    <property type="entry name" value="LYSM"/>
    <property type="match status" value="2"/>
</dbReference>
<dbReference type="InterPro" id="IPR017853">
    <property type="entry name" value="GH"/>
</dbReference>
<gene>
    <name evidence="5" type="ORF">ACFPTR_03185</name>
</gene>
<dbReference type="InterPro" id="IPR041704">
    <property type="entry name" value="CFLE_GH18"/>
</dbReference>
<dbReference type="CDD" id="cd02874">
    <property type="entry name" value="GH18_CFLE_spore_hydrolase"/>
    <property type="match status" value="1"/>
</dbReference>
<evidence type="ECO:0000313" key="5">
    <source>
        <dbReference type="EMBL" id="MFC5627899.1"/>
    </source>
</evidence>
<evidence type="ECO:0000259" key="4">
    <source>
        <dbReference type="PROSITE" id="PS51910"/>
    </source>
</evidence>
<keyword evidence="6" id="KW-1185">Reference proteome</keyword>
<dbReference type="CDD" id="cd00118">
    <property type="entry name" value="LysM"/>
    <property type="match status" value="2"/>
</dbReference>
<dbReference type="Proteomes" id="UP001596143">
    <property type="component" value="Unassembled WGS sequence"/>
</dbReference>
<organism evidence="5 6">
    <name type="scientific">Aliibacillus thermotolerans</name>
    <dbReference type="NCBI Taxonomy" id="1834418"/>
    <lineage>
        <taxon>Bacteria</taxon>
        <taxon>Bacillati</taxon>
        <taxon>Bacillota</taxon>
        <taxon>Bacilli</taxon>
        <taxon>Bacillales</taxon>
        <taxon>Bacillaceae</taxon>
        <taxon>Aliibacillus</taxon>
    </lineage>
</organism>
<dbReference type="InterPro" id="IPR029070">
    <property type="entry name" value="Chitinase_insertion_sf"/>
</dbReference>
<evidence type="ECO:0000256" key="2">
    <source>
        <dbReference type="ARBA" id="ARBA00023295"/>
    </source>
</evidence>
<dbReference type="SMART" id="SM00257">
    <property type="entry name" value="LysM"/>
    <property type="match status" value="2"/>
</dbReference>
<feature type="domain" description="GH18" evidence="4">
    <location>
        <begin position="99"/>
        <end position="410"/>
    </location>
</feature>
<dbReference type="Gene3D" id="3.10.50.10">
    <property type="match status" value="1"/>
</dbReference>
<reference evidence="6" key="1">
    <citation type="journal article" date="2019" name="Int. J. Syst. Evol. Microbiol.">
        <title>The Global Catalogue of Microorganisms (GCM) 10K type strain sequencing project: providing services to taxonomists for standard genome sequencing and annotation.</title>
        <authorList>
            <consortium name="The Broad Institute Genomics Platform"/>
            <consortium name="The Broad Institute Genome Sequencing Center for Infectious Disease"/>
            <person name="Wu L."/>
            <person name="Ma J."/>
        </authorList>
    </citation>
    <scope>NUCLEOTIDE SEQUENCE [LARGE SCALE GENOMIC DNA]</scope>
    <source>
        <strain evidence="6">CGMCC 1.15790</strain>
    </source>
</reference>
<dbReference type="PROSITE" id="PS51910">
    <property type="entry name" value="GH18_2"/>
    <property type="match status" value="1"/>
</dbReference>
<sequence length="410" mass="46206">MFVYTVKSGDSLFQISQKYQVSIDELMLINGLTGPDLVPGQSIIVHRNIYIVQPGDTWESIAQMAYVSVHALRQQNPTVGDILYIGMQIIIPEQPAHVAATLSYLYITGTERDARVIRDFAPYTTYYGFFEYHLTPEGNVSSLNDLRAIEAAWNSGSTPLATITNLTETGFNPDIVSKVLRERRGLLVEEIARLVMERGYGGVNIDFEQIVAEDRDLFTIFLRELRERLVPLGRLVTVAVPPKTEEDISWLRGFDYGGIGASVDYMFIMAYDWHYFGSEPGPVAPIENVKETIDYALTKTRAEKILLGVALYGYDWPVDGGEGKAISLLAAQNIAIRNGAVIQFDEESKTPYFYYVDHGTRRVVWFEDSKSLSFKMKLVQQYRLGGIGGWQIGLNFPQGPWLLTHFLNVE</sequence>
<dbReference type="Gene3D" id="3.20.20.80">
    <property type="entry name" value="Glycosidases"/>
    <property type="match status" value="1"/>
</dbReference>
<evidence type="ECO:0000256" key="1">
    <source>
        <dbReference type="ARBA" id="ARBA00022801"/>
    </source>
</evidence>
<dbReference type="GO" id="GO:0016787">
    <property type="term" value="F:hydrolase activity"/>
    <property type="evidence" value="ECO:0007669"/>
    <property type="project" value="UniProtKB-KW"/>
</dbReference>
<dbReference type="SUPFAM" id="SSF51445">
    <property type="entry name" value="(Trans)glycosidases"/>
    <property type="match status" value="1"/>
</dbReference>
<proteinExistence type="predicted"/>
<dbReference type="InterPro" id="IPR011583">
    <property type="entry name" value="Chitinase_II/V-like_cat"/>
</dbReference>
<dbReference type="EMBL" id="JBHSPF010000015">
    <property type="protein sequence ID" value="MFC5627899.1"/>
    <property type="molecule type" value="Genomic_DNA"/>
</dbReference>
<name>A0ABW0U561_9BACI</name>
<dbReference type="Gene3D" id="3.10.350.10">
    <property type="entry name" value="LysM domain"/>
    <property type="match status" value="2"/>
</dbReference>
<comment type="caution">
    <text evidence="5">The sequence shown here is derived from an EMBL/GenBank/DDBJ whole genome shotgun (WGS) entry which is preliminary data.</text>
</comment>
<dbReference type="SMART" id="SM00636">
    <property type="entry name" value="Glyco_18"/>
    <property type="match status" value="1"/>
</dbReference>
<keyword evidence="1 5" id="KW-0378">Hydrolase</keyword>
<dbReference type="Pfam" id="PF01476">
    <property type="entry name" value="LysM"/>
    <property type="match status" value="2"/>
</dbReference>
<dbReference type="PANTHER" id="PTHR46066:SF2">
    <property type="entry name" value="CHITINASE DOMAIN-CONTAINING PROTEIN 1"/>
    <property type="match status" value="1"/>
</dbReference>
<dbReference type="Pfam" id="PF00704">
    <property type="entry name" value="Glyco_hydro_18"/>
    <property type="match status" value="1"/>
</dbReference>
<accession>A0ABW0U561</accession>
<evidence type="ECO:0000313" key="6">
    <source>
        <dbReference type="Proteomes" id="UP001596143"/>
    </source>
</evidence>
<dbReference type="SUPFAM" id="SSF54106">
    <property type="entry name" value="LysM domain"/>
    <property type="match status" value="2"/>
</dbReference>
<dbReference type="PANTHER" id="PTHR46066">
    <property type="entry name" value="CHITINASE DOMAIN-CONTAINING PROTEIN 1 FAMILY MEMBER"/>
    <property type="match status" value="1"/>
</dbReference>
<dbReference type="RefSeq" id="WP_270896203.1">
    <property type="nucleotide sequence ID" value="NZ_JBHSPF010000015.1"/>
</dbReference>
<protein>
    <submittedName>
        <fullName evidence="5">Glycosyl hydrolase family 18 protein</fullName>
    </submittedName>
</protein>
<keyword evidence="2" id="KW-0326">Glycosidase</keyword>
<dbReference type="InterPro" id="IPR018392">
    <property type="entry name" value="LysM"/>
</dbReference>
<feature type="domain" description="LysM" evidence="3">
    <location>
        <begin position="48"/>
        <end position="91"/>
    </location>
</feature>
<evidence type="ECO:0000259" key="3">
    <source>
        <dbReference type="PROSITE" id="PS51782"/>
    </source>
</evidence>
<dbReference type="InterPro" id="IPR001223">
    <property type="entry name" value="Glyco_hydro18_cat"/>
</dbReference>